<evidence type="ECO:0000313" key="8">
    <source>
        <dbReference type="Proteomes" id="UP000176778"/>
    </source>
</evidence>
<proteinExistence type="inferred from homology"/>
<dbReference type="Pfam" id="PF01176">
    <property type="entry name" value="eIF-1a"/>
    <property type="match status" value="1"/>
</dbReference>
<dbReference type="FunFam" id="2.40.50.140:FF:000002">
    <property type="entry name" value="Translation initiation factor IF-1"/>
    <property type="match status" value="1"/>
</dbReference>
<evidence type="ECO:0000256" key="4">
    <source>
        <dbReference type="HAMAP-Rule" id="MF_00075"/>
    </source>
</evidence>
<evidence type="ECO:0000256" key="2">
    <source>
        <dbReference type="ARBA" id="ARBA00022540"/>
    </source>
</evidence>
<keyword evidence="2 4" id="KW-0396">Initiation factor</keyword>
<comment type="subcellular location">
    <subcellularLocation>
        <location evidence="4">Cytoplasm</location>
    </subcellularLocation>
</comment>
<evidence type="ECO:0000256" key="3">
    <source>
        <dbReference type="ARBA" id="ARBA00022917"/>
    </source>
</evidence>
<evidence type="ECO:0000256" key="1">
    <source>
        <dbReference type="ARBA" id="ARBA00010939"/>
    </source>
</evidence>
<dbReference type="GO" id="GO:0003743">
    <property type="term" value="F:translation initiation factor activity"/>
    <property type="evidence" value="ECO:0007669"/>
    <property type="project" value="UniProtKB-UniRule"/>
</dbReference>
<dbReference type="CDD" id="cd04451">
    <property type="entry name" value="S1_IF1"/>
    <property type="match status" value="1"/>
</dbReference>
<organism evidence="7 8">
    <name type="scientific">Candidatus Woesebacteria bacterium RBG_13_46_13</name>
    <dbReference type="NCBI Taxonomy" id="1802479"/>
    <lineage>
        <taxon>Bacteria</taxon>
        <taxon>Candidatus Woeseibacteriota</taxon>
    </lineage>
</organism>
<dbReference type="GO" id="GO:0043022">
    <property type="term" value="F:ribosome binding"/>
    <property type="evidence" value="ECO:0007669"/>
    <property type="project" value="UniProtKB-UniRule"/>
</dbReference>
<reference evidence="7 8" key="1">
    <citation type="journal article" date="2016" name="Nat. Commun.">
        <title>Thousands of microbial genomes shed light on interconnected biogeochemical processes in an aquifer system.</title>
        <authorList>
            <person name="Anantharaman K."/>
            <person name="Brown C.T."/>
            <person name="Hug L.A."/>
            <person name="Sharon I."/>
            <person name="Castelle C.J."/>
            <person name="Probst A.J."/>
            <person name="Thomas B.C."/>
            <person name="Singh A."/>
            <person name="Wilkins M.J."/>
            <person name="Karaoz U."/>
            <person name="Brodie E.L."/>
            <person name="Williams K.H."/>
            <person name="Hubbard S.S."/>
            <person name="Banfield J.F."/>
        </authorList>
    </citation>
    <scope>NUCLEOTIDE SEQUENCE [LARGE SCALE GENOMIC DNA]</scope>
</reference>
<evidence type="ECO:0000256" key="5">
    <source>
        <dbReference type="NCBIfam" id="TIGR00008"/>
    </source>
</evidence>
<comment type="subunit">
    <text evidence="4">Component of the 30S ribosomal translation pre-initiation complex which assembles on the 30S ribosome in the order IF-2 and IF-3, IF-1 and N-formylmethionyl-tRNA(fMet); mRNA recruitment can occur at any time during PIC assembly.</text>
</comment>
<dbReference type="GO" id="GO:0019843">
    <property type="term" value="F:rRNA binding"/>
    <property type="evidence" value="ECO:0007669"/>
    <property type="project" value="UniProtKB-UniRule"/>
</dbReference>
<accession>A0A1F7X5D6</accession>
<keyword evidence="4" id="KW-0694">RNA-binding</keyword>
<dbReference type="STRING" id="1802479.A2Y68_02425"/>
<dbReference type="NCBIfam" id="TIGR00008">
    <property type="entry name" value="infA"/>
    <property type="match status" value="1"/>
</dbReference>
<dbReference type="SUPFAM" id="SSF50249">
    <property type="entry name" value="Nucleic acid-binding proteins"/>
    <property type="match status" value="1"/>
</dbReference>
<keyword evidence="3 4" id="KW-0648">Protein biosynthesis</keyword>
<dbReference type="Proteomes" id="UP000176778">
    <property type="component" value="Unassembled WGS sequence"/>
</dbReference>
<dbReference type="HAMAP" id="MF_00075">
    <property type="entry name" value="IF_1"/>
    <property type="match status" value="1"/>
</dbReference>
<dbReference type="PROSITE" id="PS50832">
    <property type="entry name" value="S1_IF1_TYPE"/>
    <property type="match status" value="1"/>
</dbReference>
<dbReference type="PANTHER" id="PTHR33370">
    <property type="entry name" value="TRANSLATION INITIATION FACTOR IF-1, CHLOROPLASTIC"/>
    <property type="match status" value="1"/>
</dbReference>
<keyword evidence="4" id="KW-0699">rRNA-binding</keyword>
<keyword evidence="4" id="KW-0963">Cytoplasm</keyword>
<dbReference type="Gene3D" id="2.40.50.140">
    <property type="entry name" value="Nucleic acid-binding proteins"/>
    <property type="match status" value="1"/>
</dbReference>
<dbReference type="PANTHER" id="PTHR33370:SF1">
    <property type="entry name" value="TRANSLATION INITIATION FACTOR IF-1, CHLOROPLASTIC"/>
    <property type="match status" value="1"/>
</dbReference>
<comment type="similarity">
    <text evidence="1 4">Belongs to the IF-1 family.</text>
</comment>
<feature type="domain" description="S1-like" evidence="6">
    <location>
        <begin position="1"/>
        <end position="71"/>
    </location>
</feature>
<name>A0A1F7X5D6_9BACT</name>
<comment type="caution">
    <text evidence="7">The sequence shown here is derived from an EMBL/GenBank/DDBJ whole genome shotgun (WGS) entry which is preliminary data.</text>
</comment>
<gene>
    <name evidence="4" type="primary">infA</name>
    <name evidence="7" type="ORF">A2Y68_02425</name>
</gene>
<dbReference type="InterPro" id="IPR006196">
    <property type="entry name" value="RNA-binding_domain_S1_IF1"/>
</dbReference>
<evidence type="ECO:0000313" key="7">
    <source>
        <dbReference type="EMBL" id="OGM10272.1"/>
    </source>
</evidence>
<dbReference type="AlphaFoldDB" id="A0A1F7X5D6"/>
<dbReference type="GO" id="GO:0005829">
    <property type="term" value="C:cytosol"/>
    <property type="evidence" value="ECO:0007669"/>
    <property type="project" value="TreeGrafter"/>
</dbReference>
<sequence length="71" mass="8273">MDRNEITEVDGVVTQALPNTMFRVDLVDGRTVLATLKGKLRRHFIRIFPGDKVKVEMTAYDEERGRIVYKY</sequence>
<dbReference type="InterPro" id="IPR004368">
    <property type="entry name" value="TIF_IF1"/>
</dbReference>
<comment type="function">
    <text evidence="4">One of the essential components for the initiation of protein synthesis. Stabilizes the binding of IF-2 and IF-3 on the 30S subunit to which N-formylmethionyl-tRNA(fMet) subsequently binds. Helps modulate mRNA selection, yielding the 30S pre-initiation complex (PIC). Upon addition of the 50S ribosomal subunit IF-1, IF-2 and IF-3 are released leaving the mature 70S translation initiation complex.</text>
</comment>
<evidence type="ECO:0000259" key="6">
    <source>
        <dbReference type="PROSITE" id="PS50832"/>
    </source>
</evidence>
<dbReference type="InterPro" id="IPR012340">
    <property type="entry name" value="NA-bd_OB-fold"/>
</dbReference>
<protein>
    <recommendedName>
        <fullName evidence="4 5">Translation initiation factor IF-1</fullName>
    </recommendedName>
</protein>
<dbReference type="EMBL" id="MGFR01000001">
    <property type="protein sequence ID" value="OGM10272.1"/>
    <property type="molecule type" value="Genomic_DNA"/>
</dbReference>